<evidence type="ECO:0000313" key="3">
    <source>
        <dbReference type="Proteomes" id="UP000710440"/>
    </source>
</evidence>
<gene>
    <name evidence="2" type="ORF">Aspvir_007569</name>
</gene>
<evidence type="ECO:0000256" key="1">
    <source>
        <dbReference type="SAM" id="MobiDB-lite"/>
    </source>
</evidence>
<dbReference type="AlphaFoldDB" id="A0A9P3C0W1"/>
<comment type="caution">
    <text evidence="2">The sequence shown here is derived from an EMBL/GenBank/DDBJ whole genome shotgun (WGS) entry which is preliminary data.</text>
</comment>
<reference evidence="2 3" key="1">
    <citation type="submission" date="2021-02" db="EMBL/GenBank/DDBJ databases">
        <title>Pan-genome distribution and transcriptional activeness of fungal secondary metabolism genes in Aspergillus section Fumigati.</title>
        <authorList>
            <person name="Takahashi H."/>
            <person name="Umemura M."/>
            <person name="Ninomiya A."/>
            <person name="Kusuya Y."/>
            <person name="Urayama S."/>
            <person name="Shimizu M."/>
            <person name="Watanabe A."/>
            <person name="Kamei K."/>
            <person name="Yaguchi T."/>
            <person name="Hagiwara D."/>
        </authorList>
    </citation>
    <scope>NUCLEOTIDE SEQUENCE [LARGE SCALE GENOMIC DNA]</scope>
    <source>
        <strain evidence="2 3">IFM 47045</strain>
    </source>
</reference>
<sequence length="219" mass="24267">MVDNLSHSHHHNDSSILHAISAVAAVLATLPPQAPAVFEHRRLRPAPSASSATAGISLENAANKRKIERQKCGKGAKSHTGACWFRAPMWPPAASTKFPARNVYQYDTPSTMFCMTILAANSSLFSLLLRSQQGKLRSQKRSSLADLWIDINKTSNRRTRLLLPPLTRLPPRVVNNYTFNGDGHAGDIPLPGKKQRRRTRPDKAKKKEEERKGTETSSN</sequence>
<proteinExistence type="predicted"/>
<protein>
    <submittedName>
        <fullName evidence="2">Uncharacterized protein</fullName>
    </submittedName>
</protein>
<evidence type="ECO:0000313" key="2">
    <source>
        <dbReference type="EMBL" id="GIK03497.1"/>
    </source>
</evidence>
<feature type="region of interest" description="Disordered" evidence="1">
    <location>
        <begin position="177"/>
        <end position="219"/>
    </location>
</feature>
<dbReference type="Proteomes" id="UP000710440">
    <property type="component" value="Unassembled WGS sequence"/>
</dbReference>
<accession>A0A9P3C0W1</accession>
<dbReference type="GeneID" id="66935551"/>
<keyword evidence="3" id="KW-1185">Reference proteome</keyword>
<organism evidence="2 3">
    <name type="scientific">Aspergillus viridinutans</name>
    <dbReference type="NCBI Taxonomy" id="75553"/>
    <lineage>
        <taxon>Eukaryota</taxon>
        <taxon>Fungi</taxon>
        <taxon>Dikarya</taxon>
        <taxon>Ascomycota</taxon>
        <taxon>Pezizomycotina</taxon>
        <taxon>Eurotiomycetes</taxon>
        <taxon>Eurotiomycetidae</taxon>
        <taxon>Eurotiales</taxon>
        <taxon>Aspergillaceae</taxon>
        <taxon>Aspergillus</taxon>
        <taxon>Aspergillus subgen. Fumigati</taxon>
    </lineage>
</organism>
<name>A0A9P3C0W1_ASPVI</name>
<dbReference type="EMBL" id="BOPL01000005">
    <property type="protein sequence ID" value="GIK03497.1"/>
    <property type="molecule type" value="Genomic_DNA"/>
</dbReference>
<feature type="compositionally biased region" description="Basic and acidic residues" evidence="1">
    <location>
        <begin position="201"/>
        <end position="219"/>
    </location>
</feature>
<dbReference type="RefSeq" id="XP_043126683.1">
    <property type="nucleotide sequence ID" value="XM_043270748.1"/>
</dbReference>